<dbReference type="EMBL" id="CP031310">
    <property type="protein sequence ID" value="QCC52192.1"/>
    <property type="molecule type" value="Genomic_DNA"/>
</dbReference>
<keyword evidence="3" id="KW-0119">Carbohydrate metabolism</keyword>
<dbReference type="SUPFAM" id="SSF51011">
    <property type="entry name" value="Glycosyl hydrolase domain"/>
    <property type="match status" value="1"/>
</dbReference>
<protein>
    <submittedName>
        <fullName evidence="6">DUF1939 domain-containing protein</fullName>
    </submittedName>
</protein>
<evidence type="ECO:0000313" key="7">
    <source>
        <dbReference type="Proteomes" id="UP000296706"/>
    </source>
</evidence>
<dbReference type="GO" id="GO:0005975">
    <property type="term" value="P:carbohydrate metabolic process"/>
    <property type="evidence" value="ECO:0007669"/>
    <property type="project" value="InterPro"/>
</dbReference>
<dbReference type="SUPFAM" id="SSF51445">
    <property type="entry name" value="(Trans)glycosidases"/>
    <property type="match status" value="1"/>
</dbReference>
<dbReference type="Gene3D" id="3.20.20.80">
    <property type="entry name" value="Glycosidases"/>
    <property type="match status" value="1"/>
</dbReference>
<keyword evidence="7" id="KW-1185">Reference proteome</keyword>
<dbReference type="OrthoDB" id="18347at2157"/>
<dbReference type="InterPro" id="IPR006047">
    <property type="entry name" value="GH13_cat_dom"/>
</dbReference>
<dbReference type="PROSITE" id="PS51318">
    <property type="entry name" value="TAT"/>
    <property type="match status" value="1"/>
</dbReference>
<dbReference type="Pfam" id="PF09154">
    <property type="entry name" value="Alpha-amy_C_pro"/>
    <property type="match status" value="1"/>
</dbReference>
<keyword evidence="4" id="KW-0326">Glycosidase</keyword>
<dbReference type="InterPro" id="IPR013780">
    <property type="entry name" value="Glyco_hydro_b"/>
</dbReference>
<dbReference type="GO" id="GO:0043169">
    <property type="term" value="F:cation binding"/>
    <property type="evidence" value="ECO:0007669"/>
    <property type="project" value="InterPro"/>
</dbReference>
<feature type="domain" description="Glycosyl hydrolase family 13 catalytic" evidence="5">
    <location>
        <begin position="46"/>
        <end position="372"/>
    </location>
</feature>
<gene>
    <name evidence="6" type="ORF">DV733_13560</name>
</gene>
<accession>A0A4D6HGQ0</accession>
<keyword evidence="2" id="KW-0378">Hydrolase</keyword>
<name>A0A4D6HGQ0_9EURY</name>
<evidence type="ECO:0000256" key="1">
    <source>
        <dbReference type="ARBA" id="ARBA00008061"/>
    </source>
</evidence>
<dbReference type="KEGG" id="hsn:DV733_13560"/>
<proteinExistence type="inferred from homology"/>
<dbReference type="InterPro" id="IPR017853">
    <property type="entry name" value="GH"/>
</dbReference>
<evidence type="ECO:0000313" key="6">
    <source>
        <dbReference type="EMBL" id="QCC52192.1"/>
    </source>
</evidence>
<evidence type="ECO:0000256" key="3">
    <source>
        <dbReference type="ARBA" id="ARBA00023277"/>
    </source>
</evidence>
<evidence type="ECO:0000256" key="2">
    <source>
        <dbReference type="ARBA" id="ARBA00022801"/>
    </source>
</evidence>
<evidence type="ECO:0000259" key="5">
    <source>
        <dbReference type="SMART" id="SM00642"/>
    </source>
</evidence>
<dbReference type="Gene3D" id="2.60.40.1180">
    <property type="entry name" value="Golgi alpha-mannosidase II"/>
    <property type="match status" value="1"/>
</dbReference>
<organism evidence="6 7">
    <name type="scientific">Halapricum salinum</name>
    <dbReference type="NCBI Taxonomy" id="1457250"/>
    <lineage>
        <taxon>Archaea</taxon>
        <taxon>Methanobacteriati</taxon>
        <taxon>Methanobacteriota</taxon>
        <taxon>Stenosarchaea group</taxon>
        <taxon>Halobacteria</taxon>
        <taxon>Halobacteriales</taxon>
        <taxon>Haloarculaceae</taxon>
        <taxon>Halapricum</taxon>
    </lineage>
</organism>
<dbReference type="Pfam" id="PF00128">
    <property type="entry name" value="Alpha-amylase"/>
    <property type="match status" value="1"/>
</dbReference>
<dbReference type="GO" id="GO:0004556">
    <property type="term" value="F:alpha-amylase activity"/>
    <property type="evidence" value="ECO:0007669"/>
    <property type="project" value="InterPro"/>
</dbReference>
<dbReference type="GeneID" id="39848907"/>
<dbReference type="STRING" id="1457250.GCA_000755225_01574"/>
<dbReference type="InterPro" id="IPR006046">
    <property type="entry name" value="Alpha_amylase"/>
</dbReference>
<dbReference type="Proteomes" id="UP000296706">
    <property type="component" value="Chromosome"/>
</dbReference>
<sequence>MSESNHGTVRGSLTRRAVLKRAGATAAAAAMGSTALTGSASAAGEPVALQYFDYGHSGGPTGGHWNRVANQADSISNVGYDAVWVQQPCKPNSPSSNGYNPKNHRNFDQTSFGNEWEFSNMADSLHNASGGYTKLYVDTVLNHMGTSDPSTGAYPYFSSQDFHYPKSVGQDRLDGQLAGLWDLDQDKGYVRGELYRYVKKISDLGADGYRWDAAKHIPQWFWRDEANRWANDLNMFRVGEVFDGNTDFLMNYVNQWSGGEWRGQNVFDYPLFYALKGNFKYGGDLRNVRDTIENGNCVLGRNSTRACTFVENHDTGYPSNKKLAYAFILTAPGYPFVYDNHADYDGISFDQGYLGNLVWIKNNLAGGALYFRHADQNNLIYERNNNLLMGINQSSSWTEQWVYTTWRNQSLNDYSGSNNAWVNGDGWVKVTIPPGGYTALAP</sequence>
<dbReference type="RefSeq" id="WP_079979344.1">
    <property type="nucleotide sequence ID" value="NZ_CP031310.1"/>
</dbReference>
<dbReference type="PANTHER" id="PTHR43447">
    <property type="entry name" value="ALPHA-AMYLASE"/>
    <property type="match status" value="1"/>
</dbReference>
<dbReference type="PRINTS" id="PR00110">
    <property type="entry name" value="ALPHAAMYLASE"/>
</dbReference>
<comment type="similarity">
    <text evidence="1">Belongs to the glycosyl hydrolase 13 family.</text>
</comment>
<dbReference type="InterPro" id="IPR015237">
    <property type="entry name" value="Alpha-amylase_C_pro"/>
</dbReference>
<reference evidence="6 7" key="1">
    <citation type="journal article" date="2019" name="Nat. Commun.">
        <title>A new type of DNA phosphorothioation-based antiviral system in archaea.</title>
        <authorList>
            <person name="Xiong L."/>
            <person name="Liu S."/>
            <person name="Chen S."/>
            <person name="Xiao Y."/>
            <person name="Zhu B."/>
            <person name="Gao Y."/>
            <person name="Zhang Y."/>
            <person name="Chen B."/>
            <person name="Luo J."/>
            <person name="Deng Z."/>
            <person name="Chen X."/>
            <person name="Wang L."/>
            <person name="Chen S."/>
        </authorList>
    </citation>
    <scope>NUCLEOTIDE SEQUENCE [LARGE SCALE GENOMIC DNA]</scope>
    <source>
        <strain evidence="6 7">CBA1105</strain>
    </source>
</reference>
<dbReference type="InterPro" id="IPR006311">
    <property type="entry name" value="TAT_signal"/>
</dbReference>
<dbReference type="SMART" id="SM00642">
    <property type="entry name" value="Aamy"/>
    <property type="match status" value="1"/>
</dbReference>
<dbReference type="AlphaFoldDB" id="A0A4D6HGQ0"/>
<evidence type="ECO:0000256" key="4">
    <source>
        <dbReference type="ARBA" id="ARBA00023295"/>
    </source>
</evidence>